<dbReference type="EMBL" id="MDER01000055">
    <property type="protein sequence ID" value="ODP27443.1"/>
    <property type="molecule type" value="Genomic_DNA"/>
</dbReference>
<keyword evidence="3" id="KW-1185">Reference proteome</keyword>
<dbReference type="PATRIC" id="fig|1886670.3.peg.3204"/>
<keyword evidence="1" id="KW-0812">Transmembrane</keyword>
<gene>
    <name evidence="2" type="ORF">PTI45_03153</name>
</gene>
<dbReference type="STRING" id="1886670.PTI45_03153"/>
<feature type="transmembrane region" description="Helical" evidence="1">
    <location>
        <begin position="37"/>
        <end position="56"/>
    </location>
</feature>
<protein>
    <submittedName>
        <fullName evidence="2">Uncharacterized protein</fullName>
    </submittedName>
</protein>
<keyword evidence="1" id="KW-1133">Transmembrane helix</keyword>
<reference evidence="2 3" key="1">
    <citation type="submission" date="2016-08" db="EMBL/GenBank/DDBJ databases">
        <title>Genome sequencing of Paenibacillus sp. TI45-13ar, isolated from Korean traditional nuruk.</title>
        <authorList>
            <person name="Kim S.-J."/>
        </authorList>
    </citation>
    <scope>NUCLEOTIDE SEQUENCE [LARGE SCALE GENOMIC DNA]</scope>
    <source>
        <strain evidence="2 3">TI45-13ar</strain>
    </source>
</reference>
<comment type="caution">
    <text evidence="2">The sequence shown here is derived from an EMBL/GenBank/DDBJ whole genome shotgun (WGS) entry which is preliminary data.</text>
</comment>
<sequence length="229" mass="26834">MPQVPEMVKISLHRKQLFDYIHKELSPKNVLRAPKTLRWWIIVIIILVFLFFSILLFPLLKILYVFAISIILLSFCIMRWDKAKYKYLAQKYPTYLETMDKKTAYIEFFECYRTDSLYKKVISLNISSNQLEADINYFQNKGIKTTQRTRTYLVTLIAFSFGIWGEFVGNNIGEGWSNISLFIFYAFVVSHAVFGINYLLQKTVFSGLNKNKEMAELLAEVKNLISLSP</sequence>
<dbReference type="Proteomes" id="UP000094578">
    <property type="component" value="Unassembled WGS sequence"/>
</dbReference>
<dbReference type="AlphaFoldDB" id="A0A1E3L1B7"/>
<name>A0A1E3L1B7_9BACL</name>
<accession>A0A1E3L1B7</accession>
<dbReference type="RefSeq" id="WP_069328548.1">
    <property type="nucleotide sequence ID" value="NZ_MDER01000055.1"/>
</dbReference>
<keyword evidence="1" id="KW-0472">Membrane</keyword>
<evidence type="ECO:0000256" key="1">
    <source>
        <dbReference type="SAM" id="Phobius"/>
    </source>
</evidence>
<feature type="transmembrane region" description="Helical" evidence="1">
    <location>
        <begin position="151"/>
        <end position="167"/>
    </location>
</feature>
<feature type="transmembrane region" description="Helical" evidence="1">
    <location>
        <begin position="179"/>
        <end position="200"/>
    </location>
</feature>
<evidence type="ECO:0000313" key="3">
    <source>
        <dbReference type="Proteomes" id="UP000094578"/>
    </source>
</evidence>
<feature type="transmembrane region" description="Helical" evidence="1">
    <location>
        <begin position="62"/>
        <end position="80"/>
    </location>
</feature>
<evidence type="ECO:0000313" key="2">
    <source>
        <dbReference type="EMBL" id="ODP27443.1"/>
    </source>
</evidence>
<organism evidence="2 3">
    <name type="scientific">Paenibacillus nuruki</name>
    <dbReference type="NCBI Taxonomy" id="1886670"/>
    <lineage>
        <taxon>Bacteria</taxon>
        <taxon>Bacillati</taxon>
        <taxon>Bacillota</taxon>
        <taxon>Bacilli</taxon>
        <taxon>Bacillales</taxon>
        <taxon>Paenibacillaceae</taxon>
        <taxon>Paenibacillus</taxon>
    </lineage>
</organism>
<proteinExistence type="predicted"/>